<gene>
    <name evidence="3" type="ORF">HDF16_003748</name>
</gene>
<feature type="transmembrane region" description="Helical" evidence="2">
    <location>
        <begin position="20"/>
        <end position="44"/>
    </location>
</feature>
<sequence length="315" mass="32009">MAIYKVNPQPREARDGEQGFLLLGVIVMIALILIFLSVAAPIVAKDLQREKELEAVHRGEQYVNAIRLFHLKTNAFPASVKQLEKTNNERYLRQHYIDPFTGKDDWRLIGVGQAKTTVKGFFGQPLSGLATSGLGSASGLSSGLGGSATTGGTAGGNVLGPGGTTATGTSGDSGTAGGSSSGGTSSFGQSSFGQSGQSGSTGTGSDSPLDGGSVGPFLGVGLSKDGNSIITLNEQTNYSTWEFIYDPRIELLYGKSSIFGGGIATQSGGLGSASGLSSTPTGGVGTPTNPTTPTDPNNPNNPTPTPNPAPAQNPQ</sequence>
<name>A0A7W7ZFJ0_9BACT</name>
<dbReference type="EMBL" id="JACHIP010000005">
    <property type="protein sequence ID" value="MBB5059025.1"/>
    <property type="molecule type" value="Genomic_DNA"/>
</dbReference>
<feature type="compositionally biased region" description="Gly residues" evidence="1">
    <location>
        <begin position="142"/>
        <end position="165"/>
    </location>
</feature>
<keyword evidence="2" id="KW-0812">Transmembrane</keyword>
<dbReference type="Proteomes" id="UP000540989">
    <property type="component" value="Unassembled WGS sequence"/>
</dbReference>
<feature type="compositionally biased region" description="Low complexity" evidence="1">
    <location>
        <begin position="182"/>
        <end position="211"/>
    </location>
</feature>
<evidence type="ECO:0000313" key="3">
    <source>
        <dbReference type="EMBL" id="MBB5059025.1"/>
    </source>
</evidence>
<evidence type="ECO:0000256" key="2">
    <source>
        <dbReference type="SAM" id="Phobius"/>
    </source>
</evidence>
<keyword evidence="2" id="KW-1133">Transmembrane helix</keyword>
<dbReference type="RefSeq" id="WP_184219779.1">
    <property type="nucleotide sequence ID" value="NZ_JACHIP010000005.1"/>
</dbReference>
<accession>A0A7W7ZFJ0</accession>
<evidence type="ECO:0000256" key="1">
    <source>
        <dbReference type="SAM" id="MobiDB-lite"/>
    </source>
</evidence>
<proteinExistence type="predicted"/>
<protein>
    <submittedName>
        <fullName evidence="3">Type II secretory pathway pseudopilin PulG</fullName>
    </submittedName>
</protein>
<dbReference type="AlphaFoldDB" id="A0A7W7ZFJ0"/>
<keyword evidence="2" id="KW-0472">Membrane</keyword>
<comment type="caution">
    <text evidence="3">The sequence shown here is derived from an EMBL/GenBank/DDBJ whole genome shotgun (WGS) entry which is preliminary data.</text>
</comment>
<feature type="region of interest" description="Disordered" evidence="1">
    <location>
        <begin position="269"/>
        <end position="315"/>
    </location>
</feature>
<organism evidence="3 4">
    <name type="scientific">Granulicella aggregans</name>
    <dbReference type="NCBI Taxonomy" id="474949"/>
    <lineage>
        <taxon>Bacteria</taxon>
        <taxon>Pseudomonadati</taxon>
        <taxon>Acidobacteriota</taxon>
        <taxon>Terriglobia</taxon>
        <taxon>Terriglobales</taxon>
        <taxon>Acidobacteriaceae</taxon>
        <taxon>Granulicella</taxon>
    </lineage>
</organism>
<evidence type="ECO:0000313" key="4">
    <source>
        <dbReference type="Proteomes" id="UP000540989"/>
    </source>
</evidence>
<reference evidence="3 4" key="1">
    <citation type="submission" date="2020-08" db="EMBL/GenBank/DDBJ databases">
        <title>Genomic Encyclopedia of Type Strains, Phase IV (KMG-V): Genome sequencing to study the core and pangenomes of soil and plant-associated prokaryotes.</title>
        <authorList>
            <person name="Whitman W."/>
        </authorList>
    </citation>
    <scope>NUCLEOTIDE SEQUENCE [LARGE SCALE GENOMIC DNA]</scope>
    <source>
        <strain evidence="3 4">M8UP14</strain>
    </source>
</reference>
<feature type="compositionally biased region" description="Pro residues" evidence="1">
    <location>
        <begin position="299"/>
        <end position="315"/>
    </location>
</feature>
<feature type="compositionally biased region" description="Low complexity" evidence="1">
    <location>
        <begin position="273"/>
        <end position="298"/>
    </location>
</feature>
<keyword evidence="4" id="KW-1185">Reference proteome</keyword>
<dbReference type="InterPro" id="IPR045584">
    <property type="entry name" value="Pilin-like"/>
</dbReference>
<dbReference type="SUPFAM" id="SSF54523">
    <property type="entry name" value="Pili subunits"/>
    <property type="match status" value="1"/>
</dbReference>
<feature type="region of interest" description="Disordered" evidence="1">
    <location>
        <begin position="140"/>
        <end position="216"/>
    </location>
</feature>